<evidence type="ECO:0000259" key="3">
    <source>
        <dbReference type="PROSITE" id="PS50887"/>
    </source>
</evidence>
<evidence type="ECO:0000313" key="4">
    <source>
        <dbReference type="EMBL" id="PWQ92475.1"/>
    </source>
</evidence>
<feature type="transmembrane region" description="Helical" evidence="1">
    <location>
        <begin position="18"/>
        <end position="39"/>
    </location>
</feature>
<dbReference type="RefSeq" id="WP_109839624.1">
    <property type="nucleotide sequence ID" value="NZ_QGKM01000087.1"/>
</dbReference>
<dbReference type="InterPro" id="IPR001633">
    <property type="entry name" value="EAL_dom"/>
</dbReference>
<dbReference type="NCBIfam" id="TIGR00254">
    <property type="entry name" value="GGDEF"/>
    <property type="match status" value="1"/>
</dbReference>
<dbReference type="AlphaFoldDB" id="A0A317C1H9"/>
<gene>
    <name evidence="4" type="ORF">DKW60_20995</name>
</gene>
<feature type="transmembrane region" description="Helical" evidence="1">
    <location>
        <begin position="198"/>
        <end position="217"/>
    </location>
</feature>
<reference evidence="4 5" key="1">
    <citation type="submission" date="2018-05" db="EMBL/GenBank/DDBJ databases">
        <title>Leucothrix arctica sp. nov., isolated from Arctic seawater.</title>
        <authorList>
            <person name="Choi A."/>
            <person name="Baek K."/>
        </authorList>
    </citation>
    <scope>NUCLEOTIDE SEQUENCE [LARGE SCALE GENOMIC DNA]</scope>
    <source>
        <strain evidence="4 5">JCM 18388</strain>
    </source>
</reference>
<protein>
    <recommendedName>
        <fullName evidence="6">GGDEF-domain containing protein</fullName>
    </recommendedName>
</protein>
<accession>A0A317C1H9</accession>
<dbReference type="Proteomes" id="UP000245539">
    <property type="component" value="Unassembled WGS sequence"/>
</dbReference>
<keyword evidence="5" id="KW-1185">Reference proteome</keyword>
<name>A0A317C1H9_9GAMM</name>
<dbReference type="PROSITE" id="PS50887">
    <property type="entry name" value="GGDEF"/>
    <property type="match status" value="1"/>
</dbReference>
<organism evidence="4 5">
    <name type="scientific">Leucothrix pacifica</name>
    <dbReference type="NCBI Taxonomy" id="1247513"/>
    <lineage>
        <taxon>Bacteria</taxon>
        <taxon>Pseudomonadati</taxon>
        <taxon>Pseudomonadota</taxon>
        <taxon>Gammaproteobacteria</taxon>
        <taxon>Thiotrichales</taxon>
        <taxon>Thiotrichaceae</taxon>
        <taxon>Leucothrix</taxon>
    </lineage>
</organism>
<dbReference type="SMART" id="SM00267">
    <property type="entry name" value="GGDEF"/>
    <property type="match status" value="1"/>
</dbReference>
<dbReference type="Pfam" id="PF00563">
    <property type="entry name" value="EAL"/>
    <property type="match status" value="1"/>
</dbReference>
<dbReference type="PANTHER" id="PTHR44757">
    <property type="entry name" value="DIGUANYLATE CYCLASE DGCP"/>
    <property type="match status" value="1"/>
</dbReference>
<feature type="domain" description="EAL" evidence="2">
    <location>
        <begin position="418"/>
        <end position="672"/>
    </location>
</feature>
<dbReference type="CDD" id="cd01949">
    <property type="entry name" value="GGDEF"/>
    <property type="match status" value="1"/>
</dbReference>
<evidence type="ECO:0000256" key="1">
    <source>
        <dbReference type="SAM" id="Phobius"/>
    </source>
</evidence>
<keyword evidence="1" id="KW-0812">Transmembrane</keyword>
<dbReference type="InterPro" id="IPR029787">
    <property type="entry name" value="Nucleotide_cyclase"/>
</dbReference>
<dbReference type="InterPro" id="IPR000160">
    <property type="entry name" value="GGDEF_dom"/>
</dbReference>
<comment type="caution">
    <text evidence="4">The sequence shown here is derived from an EMBL/GenBank/DDBJ whole genome shotgun (WGS) entry which is preliminary data.</text>
</comment>
<evidence type="ECO:0000313" key="5">
    <source>
        <dbReference type="Proteomes" id="UP000245539"/>
    </source>
</evidence>
<evidence type="ECO:0008006" key="6">
    <source>
        <dbReference type="Google" id="ProtNLM"/>
    </source>
</evidence>
<keyword evidence="1" id="KW-0472">Membrane</keyword>
<sequence length="685" mass="77626">MTTVKIDDQQHKVKRASIIAFMSVTLLIIVCYISVVYNLRLQNNMLEASSISYELRILLDQSNEQVNLLFDPKSAESFSDRILKNIRDDFVKTTEQVTALTAQLPALLRDHQNTFFSLIPSENYRNITNEIHNIDSIWGQFQSRIQEISTYNTSTLRASNKLWQPIDTVIAHNGSLSKSITSLNHLVYQSSLLQNQRLGIMYTALVVLLLVAIWGIWSFTLKPLASRLKASYQEILFKNRHLDYQANHDALTGLLNRAAFNAKTAELQVNKDTAVPHCLVLIDLDNFKLVNDSLGHNVGDLVLQKITDDLTEDPMVGEYAYRLGGDEFALVIDRIDQESALEQRLETLLKKIRRPLEVDKTIIQCSCSIGAAVAGKGCGYSQKEMFAVADASLYQVKEQGRDGYLLYDKIQSCGANQIEQHDNMLHQSVKNKQFRVSYQPIIDLRSQKTLGFEARIHWHHPTQGKLHHDEWISDATRLTLDSEITRQAIKSITEHFQDWLQKGIRLRPVSVDIGQTMLLSGEAYDLITALSNKLPFTSLIGIEVSEMIFNERSFQAITEQLLKFKAAGIPITIDHYGRGHSSLLQLRKLPFDVLKIDKKLTLKVSYDPSLQTYISALASFTDGMSKKLICQGVQSEKEQSKLTELGCRYMQSRQISTLLSSDSVANILRKSQLRAAQRNSEEARC</sequence>
<evidence type="ECO:0000259" key="2">
    <source>
        <dbReference type="PROSITE" id="PS50883"/>
    </source>
</evidence>
<dbReference type="PANTHER" id="PTHR44757:SF2">
    <property type="entry name" value="BIOFILM ARCHITECTURE MAINTENANCE PROTEIN MBAA"/>
    <property type="match status" value="1"/>
</dbReference>
<dbReference type="SUPFAM" id="SSF55073">
    <property type="entry name" value="Nucleotide cyclase"/>
    <property type="match status" value="1"/>
</dbReference>
<dbReference type="InterPro" id="IPR035919">
    <property type="entry name" value="EAL_sf"/>
</dbReference>
<keyword evidence="1" id="KW-1133">Transmembrane helix</keyword>
<dbReference type="EMBL" id="QGKM01000087">
    <property type="protein sequence ID" value="PWQ92475.1"/>
    <property type="molecule type" value="Genomic_DNA"/>
</dbReference>
<dbReference type="CDD" id="cd01948">
    <property type="entry name" value="EAL"/>
    <property type="match status" value="1"/>
</dbReference>
<proteinExistence type="predicted"/>
<dbReference type="Gene3D" id="3.20.20.450">
    <property type="entry name" value="EAL domain"/>
    <property type="match status" value="1"/>
</dbReference>
<feature type="domain" description="GGDEF" evidence="3">
    <location>
        <begin position="275"/>
        <end position="409"/>
    </location>
</feature>
<dbReference type="OrthoDB" id="9814202at2"/>
<dbReference type="Pfam" id="PF00990">
    <property type="entry name" value="GGDEF"/>
    <property type="match status" value="1"/>
</dbReference>
<dbReference type="InterPro" id="IPR052155">
    <property type="entry name" value="Biofilm_reg_signaling"/>
</dbReference>
<dbReference type="PROSITE" id="PS50883">
    <property type="entry name" value="EAL"/>
    <property type="match status" value="1"/>
</dbReference>
<dbReference type="SUPFAM" id="SSF141868">
    <property type="entry name" value="EAL domain-like"/>
    <property type="match status" value="1"/>
</dbReference>
<dbReference type="Gene3D" id="3.30.70.270">
    <property type="match status" value="1"/>
</dbReference>
<dbReference type="SMART" id="SM00052">
    <property type="entry name" value="EAL"/>
    <property type="match status" value="1"/>
</dbReference>
<dbReference type="InterPro" id="IPR043128">
    <property type="entry name" value="Rev_trsase/Diguanyl_cyclase"/>
</dbReference>